<accession>A0A940SKF7</accession>
<protein>
    <submittedName>
        <fullName evidence="1">SAM-dependent methyltransferase</fullName>
    </submittedName>
</protein>
<dbReference type="EMBL" id="JAGIYQ010000005">
    <property type="protein sequence ID" value="MBP0725208.1"/>
    <property type="molecule type" value="Genomic_DNA"/>
</dbReference>
<evidence type="ECO:0000313" key="1">
    <source>
        <dbReference type="EMBL" id="MBP0725208.1"/>
    </source>
</evidence>
<dbReference type="GO" id="GO:0032259">
    <property type="term" value="P:methylation"/>
    <property type="evidence" value="ECO:0007669"/>
    <property type="project" value="UniProtKB-KW"/>
</dbReference>
<keyword evidence="1" id="KW-0808">Transferase</keyword>
<dbReference type="Gene3D" id="3.40.50.150">
    <property type="entry name" value="Vaccinia Virus protein VP39"/>
    <property type="match status" value="1"/>
</dbReference>
<dbReference type="AlphaFoldDB" id="A0A940SKF7"/>
<reference evidence="1" key="1">
    <citation type="submission" date="2021-04" db="EMBL/GenBank/DDBJ databases">
        <title>Genome seq and assembly of Bacillus sp.</title>
        <authorList>
            <person name="Chhetri G."/>
        </authorList>
    </citation>
    <scope>NUCLEOTIDE SEQUENCE</scope>
    <source>
        <strain evidence="1">RG28</strain>
    </source>
</reference>
<sequence>MIVDKDIKVVIGAGEFINNPGWLYTQEDELNLLKKEHWQKMFSPDSITAILAEHVWEHLTFEEGIEAAKICYEFLKPNGYIRCAVPDAYFPNEEYQKVVQVGGPGPLDHPAASHKIVYSYQTIISMFESAGFTVKLLEYCDEQGEFHAVSWKPEDGVIYRSLPYDHRNKDGELICVSLIVDAMKID</sequence>
<comment type="caution">
    <text evidence="1">The sequence shown here is derived from an EMBL/GenBank/DDBJ whole genome shotgun (WGS) entry which is preliminary data.</text>
</comment>
<organism evidence="1 2">
    <name type="scientific">Gottfriedia endophytica</name>
    <dbReference type="NCBI Taxonomy" id="2820819"/>
    <lineage>
        <taxon>Bacteria</taxon>
        <taxon>Bacillati</taxon>
        <taxon>Bacillota</taxon>
        <taxon>Bacilli</taxon>
        <taxon>Bacillales</taxon>
        <taxon>Bacillaceae</taxon>
        <taxon>Gottfriedia</taxon>
    </lineage>
</organism>
<dbReference type="SUPFAM" id="SSF53335">
    <property type="entry name" value="S-adenosyl-L-methionine-dependent methyltransferases"/>
    <property type="match status" value="1"/>
</dbReference>
<dbReference type="RefSeq" id="WP_209405272.1">
    <property type="nucleotide sequence ID" value="NZ_JAGIYQ010000005.1"/>
</dbReference>
<evidence type="ECO:0000313" key="2">
    <source>
        <dbReference type="Proteomes" id="UP000682134"/>
    </source>
</evidence>
<dbReference type="Proteomes" id="UP000682134">
    <property type="component" value="Unassembled WGS sequence"/>
</dbReference>
<dbReference type="InterPro" id="IPR029063">
    <property type="entry name" value="SAM-dependent_MTases_sf"/>
</dbReference>
<dbReference type="GO" id="GO:0008168">
    <property type="term" value="F:methyltransferase activity"/>
    <property type="evidence" value="ECO:0007669"/>
    <property type="project" value="UniProtKB-KW"/>
</dbReference>
<keyword evidence="1" id="KW-0489">Methyltransferase</keyword>
<gene>
    <name evidence="1" type="ORF">J5Y03_08380</name>
</gene>
<proteinExistence type="predicted"/>
<name>A0A940SKF7_9BACI</name>
<keyword evidence="2" id="KW-1185">Reference proteome</keyword>